<name>A0A0M5J4R2_DROBS</name>
<dbReference type="GO" id="GO:0043025">
    <property type="term" value="C:neuronal cell body"/>
    <property type="evidence" value="ECO:0007669"/>
    <property type="project" value="TreeGrafter"/>
</dbReference>
<sequence length="412" mass="47390">MARVKRCSRRLLFALYKAARWLSLLSSSLDMQRQPMQLIAPQRRRKKLCTLLWRVFVTNIFWAVQHSMFYTFKSVSSYADLMALLQSASVSVFAVFSFVGQARAESSCLAIVNRYIALHARICKLSNSSNLLPLKFSLLYALKLLLTLCGLLYELQGLWQNRMSLESWIGNIIGVYMWLGTLFVLDATFLGLLLSGVYYEHLGMHIELMLQRLQALDVASCPTHARLSHYRRMCLLCDFADELDTCGLLYSELYDLTRSFVCIFQWQILFYIYYNFIEILLMMYDYICQRLDTQTGDMFTIFLASIKFANILMLIMCADYTIKKSQLPHRLALDIVCSDMDLRWDKSAESFIGQLQAQILEVNILGIVQLNNGFIPVILSAIITYLFILIQFGFTGGFKAVHEVVAMAINNN</sequence>
<feature type="transmembrane region" description="Helical" evidence="8">
    <location>
        <begin position="299"/>
        <end position="322"/>
    </location>
</feature>
<keyword evidence="10" id="KW-1185">Reference proteome</keyword>
<dbReference type="PANTHER" id="PTHR21143">
    <property type="entry name" value="INVERTEBRATE GUSTATORY RECEPTOR"/>
    <property type="match status" value="1"/>
</dbReference>
<keyword evidence="6 8" id="KW-0675">Receptor</keyword>
<evidence type="ECO:0000256" key="7">
    <source>
        <dbReference type="ARBA" id="ARBA00023224"/>
    </source>
</evidence>
<evidence type="ECO:0000256" key="5">
    <source>
        <dbReference type="ARBA" id="ARBA00023136"/>
    </source>
</evidence>
<feature type="transmembrane region" description="Helical" evidence="8">
    <location>
        <begin position="78"/>
        <end position="99"/>
    </location>
</feature>
<dbReference type="GO" id="GO:0007635">
    <property type="term" value="P:chemosensory behavior"/>
    <property type="evidence" value="ECO:0007669"/>
    <property type="project" value="TreeGrafter"/>
</dbReference>
<feature type="transmembrane region" description="Helical" evidence="8">
    <location>
        <begin position="51"/>
        <end position="72"/>
    </location>
</feature>
<dbReference type="STRING" id="30019.A0A0M5J4R2"/>
<keyword evidence="5 8" id="KW-0472">Membrane</keyword>
<accession>A0A0M5J4R2</accession>
<dbReference type="GO" id="GO:0050909">
    <property type="term" value="P:sensory perception of taste"/>
    <property type="evidence" value="ECO:0007669"/>
    <property type="project" value="InterPro"/>
</dbReference>
<organism evidence="9 10">
    <name type="scientific">Drosophila busckii</name>
    <name type="common">Fruit fly</name>
    <dbReference type="NCBI Taxonomy" id="30019"/>
    <lineage>
        <taxon>Eukaryota</taxon>
        <taxon>Metazoa</taxon>
        <taxon>Ecdysozoa</taxon>
        <taxon>Arthropoda</taxon>
        <taxon>Hexapoda</taxon>
        <taxon>Insecta</taxon>
        <taxon>Pterygota</taxon>
        <taxon>Neoptera</taxon>
        <taxon>Endopterygota</taxon>
        <taxon>Diptera</taxon>
        <taxon>Brachycera</taxon>
        <taxon>Muscomorpha</taxon>
        <taxon>Ephydroidea</taxon>
        <taxon>Drosophilidae</taxon>
        <taxon>Drosophila</taxon>
    </lineage>
</organism>
<dbReference type="GO" id="GO:0005886">
    <property type="term" value="C:plasma membrane"/>
    <property type="evidence" value="ECO:0007669"/>
    <property type="project" value="UniProtKB-SubCell"/>
</dbReference>
<evidence type="ECO:0000313" key="10">
    <source>
        <dbReference type="Proteomes" id="UP000494163"/>
    </source>
</evidence>
<evidence type="ECO:0000256" key="1">
    <source>
        <dbReference type="ARBA" id="ARBA00004651"/>
    </source>
</evidence>
<keyword evidence="4 8" id="KW-1133">Transmembrane helix</keyword>
<evidence type="ECO:0000256" key="2">
    <source>
        <dbReference type="ARBA" id="ARBA00022475"/>
    </source>
</evidence>
<dbReference type="OrthoDB" id="8018192at2759"/>
<dbReference type="InterPro" id="IPR013604">
    <property type="entry name" value="7TM_chemorcpt"/>
</dbReference>
<dbReference type="AlphaFoldDB" id="A0A0M5J4R2"/>
<comment type="similarity">
    <text evidence="8">Belongs to the insect chemoreceptor superfamily. Gustatory receptor (GR) family.</text>
</comment>
<feature type="transmembrane region" description="Helical" evidence="8">
    <location>
        <begin position="131"/>
        <end position="153"/>
    </location>
</feature>
<protein>
    <recommendedName>
        <fullName evidence="8">Gustatory receptor</fullName>
    </recommendedName>
</protein>
<reference evidence="9 10" key="1">
    <citation type="submission" date="2015-08" db="EMBL/GenBank/DDBJ databases">
        <title>Ancestral chromatin configuration constrains chromatin evolution on differentiating sex chromosomes in Drosophila.</title>
        <authorList>
            <person name="Zhou Q."/>
            <person name="Bachtrog D."/>
        </authorList>
    </citation>
    <scope>NUCLEOTIDE SEQUENCE [LARGE SCALE GENOMIC DNA]</scope>
    <source>
        <tissue evidence="9">Whole larvae</tissue>
    </source>
</reference>
<comment type="subcellular location">
    <subcellularLocation>
        <location evidence="1 8">Cell membrane</location>
        <topology evidence="1 8">Multi-pass membrane protein</topology>
    </subcellularLocation>
</comment>
<keyword evidence="2 8" id="KW-1003">Cell membrane</keyword>
<dbReference type="GO" id="GO:0030424">
    <property type="term" value="C:axon"/>
    <property type="evidence" value="ECO:0007669"/>
    <property type="project" value="TreeGrafter"/>
</dbReference>
<dbReference type="GO" id="GO:0008049">
    <property type="term" value="P:male courtship behavior"/>
    <property type="evidence" value="ECO:0007669"/>
    <property type="project" value="TreeGrafter"/>
</dbReference>
<feature type="transmembrane region" description="Helical" evidence="8">
    <location>
        <begin position="374"/>
        <end position="394"/>
    </location>
</feature>
<proteinExistence type="inferred from homology"/>
<evidence type="ECO:0000256" key="3">
    <source>
        <dbReference type="ARBA" id="ARBA00022692"/>
    </source>
</evidence>
<keyword evidence="7 8" id="KW-0807">Transducer</keyword>
<dbReference type="PANTHER" id="PTHR21143:SF133">
    <property type="entry name" value="GUSTATORY AND PHEROMONE RECEPTOR 32A-RELATED"/>
    <property type="match status" value="1"/>
</dbReference>
<comment type="function">
    <text evidence="8">Gustatory receptor which mediates acceptance or avoidance behavior, depending on its substrates.</text>
</comment>
<dbReference type="GO" id="GO:0007165">
    <property type="term" value="P:signal transduction"/>
    <property type="evidence" value="ECO:0007669"/>
    <property type="project" value="UniProtKB-KW"/>
</dbReference>
<evidence type="ECO:0000256" key="8">
    <source>
        <dbReference type="RuleBase" id="RU363108"/>
    </source>
</evidence>
<dbReference type="EMBL" id="CP012526">
    <property type="protein sequence ID" value="ALC46156.1"/>
    <property type="molecule type" value="Genomic_DNA"/>
</dbReference>
<evidence type="ECO:0000256" key="6">
    <source>
        <dbReference type="ARBA" id="ARBA00023170"/>
    </source>
</evidence>
<evidence type="ECO:0000313" key="9">
    <source>
        <dbReference type="EMBL" id="ALC46156.1"/>
    </source>
</evidence>
<keyword evidence="3 8" id="KW-0812">Transmembrane</keyword>
<gene>
    <name evidence="9" type="ORF">Dbus_chr3Rg906</name>
</gene>
<feature type="transmembrane region" description="Helical" evidence="8">
    <location>
        <begin position="173"/>
        <end position="199"/>
    </location>
</feature>
<dbReference type="GO" id="GO:0030425">
    <property type="term" value="C:dendrite"/>
    <property type="evidence" value="ECO:0007669"/>
    <property type="project" value="TreeGrafter"/>
</dbReference>
<dbReference type="OMA" id="QRWDKSV"/>
<dbReference type="Proteomes" id="UP000494163">
    <property type="component" value="Chromosome 3R"/>
</dbReference>
<evidence type="ECO:0000256" key="4">
    <source>
        <dbReference type="ARBA" id="ARBA00022989"/>
    </source>
</evidence>
<feature type="transmembrane region" description="Helical" evidence="8">
    <location>
        <begin position="268"/>
        <end position="287"/>
    </location>
</feature>
<dbReference type="Pfam" id="PF08395">
    <property type="entry name" value="7tm_7"/>
    <property type="match status" value="1"/>
</dbReference>